<gene>
    <name evidence="2" type="ORF">GCM10009843_00100</name>
</gene>
<dbReference type="CDD" id="cd07043">
    <property type="entry name" value="STAS_anti-anti-sigma_factors"/>
    <property type="match status" value="1"/>
</dbReference>
<evidence type="ECO:0000259" key="1">
    <source>
        <dbReference type="PROSITE" id="PS50801"/>
    </source>
</evidence>
<proteinExistence type="predicted"/>
<name>A0ABP5J7W7_9ACTN</name>
<sequence>MDFTRATWTWNRESQTLIVTGSVDEIVIDDLRLAIYEATSHYSRDLTIDLSGVDFLPSMGIGVLASAMRQAAENETTVRLLAPSKSLADKILTLSGIPHAPEPDAPLSVT</sequence>
<evidence type="ECO:0000313" key="3">
    <source>
        <dbReference type="Proteomes" id="UP001500575"/>
    </source>
</evidence>
<keyword evidence="3" id="KW-1185">Reference proteome</keyword>
<organism evidence="2 3">
    <name type="scientific">Nocardioides bigeumensis</name>
    <dbReference type="NCBI Taxonomy" id="433657"/>
    <lineage>
        <taxon>Bacteria</taxon>
        <taxon>Bacillati</taxon>
        <taxon>Actinomycetota</taxon>
        <taxon>Actinomycetes</taxon>
        <taxon>Propionibacteriales</taxon>
        <taxon>Nocardioidaceae</taxon>
        <taxon>Nocardioides</taxon>
    </lineage>
</organism>
<dbReference type="InterPro" id="IPR036513">
    <property type="entry name" value="STAS_dom_sf"/>
</dbReference>
<dbReference type="Pfam" id="PF01740">
    <property type="entry name" value="STAS"/>
    <property type="match status" value="1"/>
</dbReference>
<dbReference type="RefSeq" id="WP_344301428.1">
    <property type="nucleotide sequence ID" value="NZ_BAAAQQ010000001.1"/>
</dbReference>
<dbReference type="Gene3D" id="3.30.750.24">
    <property type="entry name" value="STAS domain"/>
    <property type="match status" value="1"/>
</dbReference>
<protein>
    <recommendedName>
        <fullName evidence="1">STAS domain-containing protein</fullName>
    </recommendedName>
</protein>
<accession>A0ABP5J7W7</accession>
<reference evidence="3" key="1">
    <citation type="journal article" date="2019" name="Int. J. Syst. Evol. Microbiol.">
        <title>The Global Catalogue of Microorganisms (GCM) 10K type strain sequencing project: providing services to taxonomists for standard genome sequencing and annotation.</title>
        <authorList>
            <consortium name="The Broad Institute Genomics Platform"/>
            <consortium name="The Broad Institute Genome Sequencing Center for Infectious Disease"/>
            <person name="Wu L."/>
            <person name="Ma J."/>
        </authorList>
    </citation>
    <scope>NUCLEOTIDE SEQUENCE [LARGE SCALE GENOMIC DNA]</scope>
    <source>
        <strain evidence="3">JCM 16021</strain>
    </source>
</reference>
<dbReference type="Proteomes" id="UP001500575">
    <property type="component" value="Unassembled WGS sequence"/>
</dbReference>
<dbReference type="SUPFAM" id="SSF52091">
    <property type="entry name" value="SpoIIaa-like"/>
    <property type="match status" value="1"/>
</dbReference>
<evidence type="ECO:0000313" key="2">
    <source>
        <dbReference type="EMBL" id="GAA2112919.1"/>
    </source>
</evidence>
<dbReference type="PROSITE" id="PS50801">
    <property type="entry name" value="STAS"/>
    <property type="match status" value="1"/>
</dbReference>
<comment type="caution">
    <text evidence="2">The sequence shown here is derived from an EMBL/GenBank/DDBJ whole genome shotgun (WGS) entry which is preliminary data.</text>
</comment>
<feature type="domain" description="STAS" evidence="1">
    <location>
        <begin position="17"/>
        <end position="110"/>
    </location>
</feature>
<dbReference type="EMBL" id="BAAAQQ010000001">
    <property type="protein sequence ID" value="GAA2112919.1"/>
    <property type="molecule type" value="Genomic_DNA"/>
</dbReference>
<dbReference type="InterPro" id="IPR002645">
    <property type="entry name" value="STAS_dom"/>
</dbReference>